<keyword evidence="2" id="KW-1185">Reference proteome</keyword>
<reference evidence="1" key="1">
    <citation type="submission" date="2023-10" db="EMBL/GenBank/DDBJ databases">
        <authorList>
            <person name="Rodriguez Cubillos JULIANA M."/>
            <person name="De Vega J."/>
        </authorList>
    </citation>
    <scope>NUCLEOTIDE SEQUENCE</scope>
</reference>
<dbReference type="Proteomes" id="UP001177021">
    <property type="component" value="Unassembled WGS sequence"/>
</dbReference>
<comment type="caution">
    <text evidence="1">The sequence shown here is derived from an EMBL/GenBank/DDBJ whole genome shotgun (WGS) entry which is preliminary data.</text>
</comment>
<evidence type="ECO:0000313" key="2">
    <source>
        <dbReference type="Proteomes" id="UP001177021"/>
    </source>
</evidence>
<evidence type="ECO:0000313" key="1">
    <source>
        <dbReference type="EMBL" id="CAJ2634061.1"/>
    </source>
</evidence>
<name>A0ACB0IPQ9_TRIPR</name>
<accession>A0ACB0IPQ9</accession>
<gene>
    <name evidence="1" type="ORF">MILVUS5_LOCUS5053</name>
</gene>
<proteinExistence type="predicted"/>
<dbReference type="EMBL" id="CASHSV030000002">
    <property type="protein sequence ID" value="CAJ2634061.1"/>
    <property type="molecule type" value="Genomic_DNA"/>
</dbReference>
<organism evidence="1 2">
    <name type="scientific">Trifolium pratense</name>
    <name type="common">Red clover</name>
    <dbReference type="NCBI Taxonomy" id="57577"/>
    <lineage>
        <taxon>Eukaryota</taxon>
        <taxon>Viridiplantae</taxon>
        <taxon>Streptophyta</taxon>
        <taxon>Embryophyta</taxon>
        <taxon>Tracheophyta</taxon>
        <taxon>Spermatophyta</taxon>
        <taxon>Magnoliopsida</taxon>
        <taxon>eudicotyledons</taxon>
        <taxon>Gunneridae</taxon>
        <taxon>Pentapetalae</taxon>
        <taxon>rosids</taxon>
        <taxon>fabids</taxon>
        <taxon>Fabales</taxon>
        <taxon>Fabaceae</taxon>
        <taxon>Papilionoideae</taxon>
        <taxon>50 kb inversion clade</taxon>
        <taxon>NPAAA clade</taxon>
        <taxon>Hologalegina</taxon>
        <taxon>IRL clade</taxon>
        <taxon>Trifolieae</taxon>
        <taxon>Trifolium</taxon>
    </lineage>
</organism>
<sequence length="352" mass="40042">MASSSNQIVSSSRMTWNYDVFVSFRGEDTRNNFTDHLFGAFQRKGIVAFKDDTKLEKGEDISSELLKAIEGSQILIVIFSRNYASSRWCLRELEKIAECKVLGQTVLPIFYDVSPSEVRKQSGDFEKAFMEHEDRFNENLEEVQRWRGALTKVANLSGYDVKDKPEYAEIEKIIKKVTSLLGHKFSTLPGDIVGMHSRVEELENLMKLDSDDDVRVVGICGMGGIGKTTLVDALYARISNQFEACCYIDVSKTYGSYGPIGVQKQLLCQTLKEENLQIYNPYMASNLIQTRLCQVKSFVILDNVDQVEQLDKLALKREWLGTGSRMIVISRDRHYLERAWSRWSLSSSTLGS</sequence>
<protein>
    <submittedName>
        <fullName evidence="1">Uncharacterized protein</fullName>
    </submittedName>
</protein>